<dbReference type="InterPro" id="IPR002528">
    <property type="entry name" value="MATE_fam"/>
</dbReference>
<evidence type="ECO:0000256" key="13">
    <source>
        <dbReference type="SAM" id="Phobius"/>
    </source>
</evidence>
<feature type="transmembrane region" description="Helical" evidence="13">
    <location>
        <begin position="387"/>
        <end position="405"/>
    </location>
</feature>
<dbReference type="PANTHER" id="PTHR43298:SF2">
    <property type="entry name" value="FMN_FAD EXPORTER YEEO-RELATED"/>
    <property type="match status" value="1"/>
</dbReference>
<comment type="subcellular location">
    <subcellularLocation>
        <location evidence="2">Cell membrane</location>
        <topology evidence="2">Multi-pass membrane protein</topology>
    </subcellularLocation>
</comment>
<dbReference type="GO" id="GO:0006811">
    <property type="term" value="P:monoatomic ion transport"/>
    <property type="evidence" value="ECO:0007669"/>
    <property type="project" value="UniProtKB-KW"/>
</dbReference>
<evidence type="ECO:0000256" key="7">
    <source>
        <dbReference type="ARBA" id="ARBA00022475"/>
    </source>
</evidence>
<evidence type="ECO:0000256" key="12">
    <source>
        <dbReference type="ARBA" id="ARBA00031636"/>
    </source>
</evidence>
<keyword evidence="15" id="KW-1185">Reference proteome</keyword>
<feature type="transmembrane region" description="Helical" evidence="13">
    <location>
        <begin position="242"/>
        <end position="263"/>
    </location>
</feature>
<accession>A0A1M6J141</accession>
<dbReference type="EMBL" id="FRAD01000003">
    <property type="protein sequence ID" value="SHJ40454.1"/>
    <property type="molecule type" value="Genomic_DNA"/>
</dbReference>
<evidence type="ECO:0000256" key="10">
    <source>
        <dbReference type="ARBA" id="ARBA00023065"/>
    </source>
</evidence>
<evidence type="ECO:0000256" key="5">
    <source>
        <dbReference type="ARBA" id="ARBA00022448"/>
    </source>
</evidence>
<evidence type="ECO:0000256" key="11">
    <source>
        <dbReference type="ARBA" id="ARBA00023136"/>
    </source>
</evidence>
<dbReference type="PROSITE" id="PS51257">
    <property type="entry name" value="PROKAR_LIPOPROTEIN"/>
    <property type="match status" value="1"/>
</dbReference>
<dbReference type="InterPro" id="IPR050222">
    <property type="entry name" value="MATE_MdtK"/>
</dbReference>
<dbReference type="GO" id="GO:0005886">
    <property type="term" value="C:plasma membrane"/>
    <property type="evidence" value="ECO:0007669"/>
    <property type="project" value="UniProtKB-SubCell"/>
</dbReference>
<name>A0A1M6J141_9CLOT</name>
<dbReference type="Pfam" id="PF01554">
    <property type="entry name" value="MatE"/>
    <property type="match status" value="2"/>
</dbReference>
<dbReference type="GO" id="GO:0015297">
    <property type="term" value="F:antiporter activity"/>
    <property type="evidence" value="ECO:0007669"/>
    <property type="project" value="UniProtKB-KW"/>
</dbReference>
<feature type="transmembrane region" description="Helical" evidence="13">
    <location>
        <begin position="411"/>
        <end position="433"/>
    </location>
</feature>
<feature type="transmembrane region" description="Helical" evidence="13">
    <location>
        <begin position="56"/>
        <end position="77"/>
    </location>
</feature>
<keyword evidence="9 13" id="KW-1133">Transmembrane helix</keyword>
<feature type="transmembrane region" description="Helical" evidence="13">
    <location>
        <begin position="130"/>
        <end position="150"/>
    </location>
</feature>
<evidence type="ECO:0000256" key="6">
    <source>
        <dbReference type="ARBA" id="ARBA00022449"/>
    </source>
</evidence>
<evidence type="ECO:0000256" key="3">
    <source>
        <dbReference type="ARBA" id="ARBA00010199"/>
    </source>
</evidence>
<dbReference type="NCBIfam" id="TIGR00797">
    <property type="entry name" value="matE"/>
    <property type="match status" value="1"/>
</dbReference>
<organism evidence="14 15">
    <name type="scientific">Hathewaya proteolytica DSM 3090</name>
    <dbReference type="NCBI Taxonomy" id="1121331"/>
    <lineage>
        <taxon>Bacteria</taxon>
        <taxon>Bacillati</taxon>
        <taxon>Bacillota</taxon>
        <taxon>Clostridia</taxon>
        <taxon>Eubacteriales</taxon>
        <taxon>Clostridiaceae</taxon>
        <taxon>Hathewaya</taxon>
    </lineage>
</organism>
<gene>
    <name evidence="14" type="ORF">SAMN02745248_00004</name>
</gene>
<keyword evidence="10" id="KW-0406">Ion transport</keyword>
<comment type="similarity">
    <text evidence="3">Belongs to the multi antimicrobial extrusion (MATE) (TC 2.A.66.1) family.</text>
</comment>
<keyword evidence="11 13" id="KW-0472">Membrane</keyword>
<keyword evidence="6" id="KW-0050">Antiport</keyword>
<dbReference type="RefSeq" id="WP_072900920.1">
    <property type="nucleotide sequence ID" value="NZ_FRAD01000003.1"/>
</dbReference>
<feature type="transmembrane region" description="Helical" evidence="13">
    <location>
        <begin position="89"/>
        <end position="110"/>
    </location>
</feature>
<keyword evidence="7" id="KW-1003">Cell membrane</keyword>
<feature type="transmembrane region" description="Helical" evidence="13">
    <location>
        <begin position="283"/>
        <end position="305"/>
    </location>
</feature>
<protein>
    <recommendedName>
        <fullName evidence="4">Probable multidrug resistance protein NorM</fullName>
    </recommendedName>
    <alternativeName>
        <fullName evidence="12">Multidrug-efflux transporter</fullName>
    </alternativeName>
</protein>
<evidence type="ECO:0000256" key="4">
    <source>
        <dbReference type="ARBA" id="ARBA00020268"/>
    </source>
</evidence>
<evidence type="ECO:0000313" key="14">
    <source>
        <dbReference type="EMBL" id="SHJ40454.1"/>
    </source>
</evidence>
<evidence type="ECO:0000256" key="2">
    <source>
        <dbReference type="ARBA" id="ARBA00004651"/>
    </source>
</evidence>
<evidence type="ECO:0000256" key="1">
    <source>
        <dbReference type="ARBA" id="ARBA00003408"/>
    </source>
</evidence>
<comment type="function">
    <text evidence="1">Multidrug efflux pump.</text>
</comment>
<evidence type="ECO:0000256" key="8">
    <source>
        <dbReference type="ARBA" id="ARBA00022692"/>
    </source>
</evidence>
<proteinExistence type="inferred from homology"/>
<feature type="transmembrane region" description="Helical" evidence="13">
    <location>
        <begin position="317"/>
        <end position="337"/>
    </location>
</feature>
<evidence type="ECO:0000313" key="15">
    <source>
        <dbReference type="Proteomes" id="UP000183952"/>
    </source>
</evidence>
<sequence length="450" mass="49231">MGKYVASKEFYGRVSSIAVPLALQSVLSSCMGIVDSLMVSWIGMVSAVGTAAQVESISNGVAFGIVSGVGIFCAQFFGAKDSKNLKRSFGLSLILTTFIGLLFLLVAGFFGPQILRFYLNDDKVISYGNTYLQIVKYSYLPSLLCFSFNYVYRAVHKAKMSLIISFVSMITNCIFNYLLIFGKLGLPKMGVGGAALATVMAQSLGLIIHVIYAYKTKQPFIGTFKEMFGFDIKFVRAVMRKVFPLIFNELLFGFGSTLFIKAFGSLGTKAMDAYYVGTKISEVFFFVIMGLSNANTVITGHTLGSGDINKAKKEGDYFIGIAGFLALIMSVVIVIFAKPMVMLFNLQEPIAFASAVTIVRIFSLKISLRLFIVLVFGALRAGGDSKVLTLLDSGLMWAIGIPLAFLCVKVFKIQSIGTVFIIIQVEQIVRLVLGMIRYKGYKWAVNLTNI</sequence>
<feature type="transmembrane region" description="Helical" evidence="13">
    <location>
        <begin position="194"/>
        <end position="214"/>
    </location>
</feature>
<keyword evidence="8 13" id="KW-0812">Transmembrane</keyword>
<dbReference type="PANTHER" id="PTHR43298">
    <property type="entry name" value="MULTIDRUG RESISTANCE PROTEIN NORM-RELATED"/>
    <property type="match status" value="1"/>
</dbReference>
<feature type="transmembrane region" description="Helical" evidence="13">
    <location>
        <begin position="21"/>
        <end position="44"/>
    </location>
</feature>
<dbReference type="STRING" id="1121331.SAMN02745248_00004"/>
<dbReference type="AlphaFoldDB" id="A0A1M6J141"/>
<dbReference type="InterPro" id="IPR048279">
    <property type="entry name" value="MdtK-like"/>
</dbReference>
<feature type="transmembrane region" description="Helical" evidence="13">
    <location>
        <begin position="349"/>
        <end position="375"/>
    </location>
</feature>
<keyword evidence="5" id="KW-0813">Transport</keyword>
<dbReference type="GO" id="GO:0042910">
    <property type="term" value="F:xenobiotic transmembrane transporter activity"/>
    <property type="evidence" value="ECO:0007669"/>
    <property type="project" value="InterPro"/>
</dbReference>
<reference evidence="14 15" key="1">
    <citation type="submission" date="2016-11" db="EMBL/GenBank/DDBJ databases">
        <authorList>
            <person name="Jaros S."/>
            <person name="Januszkiewicz K."/>
            <person name="Wedrychowicz H."/>
        </authorList>
    </citation>
    <scope>NUCLEOTIDE SEQUENCE [LARGE SCALE GENOMIC DNA]</scope>
    <source>
        <strain evidence="14 15">DSM 3090</strain>
    </source>
</reference>
<feature type="transmembrane region" description="Helical" evidence="13">
    <location>
        <begin position="162"/>
        <end position="182"/>
    </location>
</feature>
<dbReference type="PIRSF" id="PIRSF006603">
    <property type="entry name" value="DinF"/>
    <property type="match status" value="1"/>
</dbReference>
<dbReference type="Proteomes" id="UP000183952">
    <property type="component" value="Unassembled WGS sequence"/>
</dbReference>
<evidence type="ECO:0000256" key="9">
    <source>
        <dbReference type="ARBA" id="ARBA00022989"/>
    </source>
</evidence>